<dbReference type="Gene3D" id="3.20.20.80">
    <property type="entry name" value="Glycosidases"/>
    <property type="match status" value="1"/>
</dbReference>
<dbReference type="CDD" id="cd11326">
    <property type="entry name" value="AmyAc_Glg_debranch"/>
    <property type="match status" value="1"/>
</dbReference>
<dbReference type="CDD" id="cd02856">
    <property type="entry name" value="E_set_GDE_Isoamylase_N"/>
    <property type="match status" value="1"/>
</dbReference>
<gene>
    <name evidence="6" type="ORF">SAMN05216555_1196</name>
</gene>
<dbReference type="Gene3D" id="2.60.40.1180">
    <property type="entry name" value="Golgi alpha-mannosidase II"/>
    <property type="match status" value="1"/>
</dbReference>
<evidence type="ECO:0000256" key="2">
    <source>
        <dbReference type="ARBA" id="ARBA00022801"/>
    </source>
</evidence>
<dbReference type="PANTHER" id="PTHR43002">
    <property type="entry name" value="GLYCOGEN DEBRANCHING ENZYME"/>
    <property type="match status" value="1"/>
</dbReference>
<dbReference type="AlphaFoldDB" id="A0A1G8XGN7"/>
<dbReference type="InterPro" id="IPR013780">
    <property type="entry name" value="Glyco_hydro_b"/>
</dbReference>
<dbReference type="Pfam" id="PF02922">
    <property type="entry name" value="CBM_48"/>
    <property type="match status" value="1"/>
</dbReference>
<dbReference type="Proteomes" id="UP000182130">
    <property type="component" value="Unassembled WGS sequence"/>
</dbReference>
<dbReference type="InterPro" id="IPR014756">
    <property type="entry name" value="Ig_E-set"/>
</dbReference>
<evidence type="ECO:0000256" key="3">
    <source>
        <dbReference type="ARBA" id="ARBA00023295"/>
    </source>
</evidence>
<dbReference type="SUPFAM" id="SSF51445">
    <property type="entry name" value="(Trans)glycosidases"/>
    <property type="match status" value="1"/>
</dbReference>
<dbReference type="SMART" id="SM00642">
    <property type="entry name" value="Aamy"/>
    <property type="match status" value="1"/>
</dbReference>
<dbReference type="STRING" id="1045773.SAMN05216555_1196"/>
<dbReference type="InterPro" id="IPR011837">
    <property type="entry name" value="Glycogen_debranch_GlgX"/>
</dbReference>
<keyword evidence="7" id="KW-1185">Reference proteome</keyword>
<dbReference type="SUPFAM" id="SSF81296">
    <property type="entry name" value="E set domains"/>
    <property type="match status" value="1"/>
</dbReference>
<dbReference type="GO" id="GO:0005980">
    <property type="term" value="P:glycogen catabolic process"/>
    <property type="evidence" value="ECO:0007669"/>
    <property type="project" value="InterPro"/>
</dbReference>
<evidence type="ECO:0000259" key="5">
    <source>
        <dbReference type="SMART" id="SM00642"/>
    </source>
</evidence>
<evidence type="ECO:0000313" key="7">
    <source>
        <dbReference type="Proteomes" id="UP000182130"/>
    </source>
</evidence>
<dbReference type="RefSeq" id="WP_074591211.1">
    <property type="nucleotide sequence ID" value="NZ_FNEI01000019.1"/>
</dbReference>
<evidence type="ECO:0000256" key="4">
    <source>
        <dbReference type="SAM" id="MobiDB-lite"/>
    </source>
</evidence>
<dbReference type="InterPro" id="IPR006047">
    <property type="entry name" value="GH13_cat_dom"/>
</dbReference>
<protein>
    <submittedName>
        <fullName evidence="6">Glycogen operon protein</fullName>
    </submittedName>
</protein>
<keyword evidence="2" id="KW-0378">Hydrolase</keyword>
<dbReference type="InterPro" id="IPR004193">
    <property type="entry name" value="Glyco_hydro_13_N"/>
</dbReference>
<organism evidence="6 7">
    <name type="scientific">Arthrobacter cupressi</name>
    <dbReference type="NCBI Taxonomy" id="1045773"/>
    <lineage>
        <taxon>Bacteria</taxon>
        <taxon>Bacillati</taxon>
        <taxon>Actinomycetota</taxon>
        <taxon>Actinomycetes</taxon>
        <taxon>Micrococcales</taxon>
        <taxon>Micrococcaceae</taxon>
        <taxon>Arthrobacter</taxon>
    </lineage>
</organism>
<dbReference type="InterPro" id="IPR013783">
    <property type="entry name" value="Ig-like_fold"/>
</dbReference>
<dbReference type="InterPro" id="IPR017853">
    <property type="entry name" value="GH"/>
</dbReference>
<evidence type="ECO:0000256" key="1">
    <source>
        <dbReference type="ARBA" id="ARBA00008061"/>
    </source>
</evidence>
<proteinExistence type="inferred from homology"/>
<sequence>MVMPIFDTAATVDAARPTPLGVSDPRPGLSGADPTGPDQVNVAVWAPGLEHVELAFREPGGTWRVRTLPNKADGVHFGIVDGMPPGTRYGFRAADAGEDVLPLSLPAIDFDDDGAPQLLLDPYGRAVHRNGELLSSVRMDPHFDWGNDRRMRTPWRDTIVYEAHVRGQSKLHPDIPEHLRGTYAGMAHPAMIEHFHALGVTAIQLLPVHFHLDEQHLQYLGLTNYWGYNTAAFFAPHPDYATQAAQDAGPHAVQDEFKGMVKLLHAAGLEVILDVVYNHTAEAGPDGDVISFRGLGEEQYYRHDAHGRYLDTTGCGNTLDFSHPRVVDLAIDSLRYWVEEFHIDGFRFDLAVTLCRNARNEFDPNHPFLKRIGTDPVLSSVKLIAEPWDVGWGGWQTGAFPKGWVDWNDHFRDEVRRFWLSDRAAAEAGLPTGNIGAVADALSGSTSIFARSGRSRLASLNFITAHDGFTLADLVSYDRKHNEANGEQNRDGHSDNRSYNHGFEGRTENEAIVAQRARSRRNLMTTLMVSLGVPMITAGDELGRTQHGNNNAYCQDNSLTWIDWTQTPESHAMFRNTKRVIRIRKEFLAAQPEGFPEKIAGIEWFDEKGERMTEARWHDHSLRLVQMLIGSEDGGFSGLVVLNGNINDTKVVLPKLGPAAGGGHTRFELRLTTSELDDRRRGAMVAAGEKDVIQGNTINIYRA</sequence>
<dbReference type="InterPro" id="IPR044505">
    <property type="entry name" value="GlgX_Isoamylase_N_E_set"/>
</dbReference>
<keyword evidence="3" id="KW-0326">Glycosidase</keyword>
<accession>A0A1G8XGN7</accession>
<dbReference type="EMBL" id="FNEI01000019">
    <property type="protein sequence ID" value="SDJ89596.1"/>
    <property type="molecule type" value="Genomic_DNA"/>
</dbReference>
<dbReference type="GO" id="GO:0004135">
    <property type="term" value="F:amylo-alpha-1,6-glucosidase activity"/>
    <property type="evidence" value="ECO:0007669"/>
    <property type="project" value="InterPro"/>
</dbReference>
<feature type="domain" description="Glycosyl hydrolase family 13 catalytic" evidence="5">
    <location>
        <begin position="158"/>
        <end position="584"/>
    </location>
</feature>
<comment type="similarity">
    <text evidence="1">Belongs to the glycosyl hydrolase 13 family.</text>
</comment>
<name>A0A1G8XGN7_9MICC</name>
<dbReference type="Gene3D" id="2.60.40.10">
    <property type="entry name" value="Immunoglobulins"/>
    <property type="match status" value="1"/>
</dbReference>
<evidence type="ECO:0000313" key="6">
    <source>
        <dbReference type="EMBL" id="SDJ89596.1"/>
    </source>
</evidence>
<feature type="region of interest" description="Disordered" evidence="4">
    <location>
        <begin position="483"/>
        <end position="503"/>
    </location>
</feature>
<dbReference type="OrthoDB" id="3236218at2"/>
<dbReference type="NCBIfam" id="TIGR02100">
    <property type="entry name" value="glgX_debranch"/>
    <property type="match status" value="1"/>
</dbReference>
<reference evidence="7" key="1">
    <citation type="submission" date="2016-10" db="EMBL/GenBank/DDBJ databases">
        <authorList>
            <person name="Varghese N."/>
            <person name="Submissions S."/>
        </authorList>
    </citation>
    <scope>NUCLEOTIDE SEQUENCE [LARGE SCALE GENOMIC DNA]</scope>
    <source>
        <strain evidence="7">CGMCC 1.10783</strain>
    </source>
</reference>
<feature type="region of interest" description="Disordered" evidence="4">
    <location>
        <begin position="16"/>
        <end position="36"/>
    </location>
</feature>
<dbReference type="SUPFAM" id="SSF51011">
    <property type="entry name" value="Glycosyl hydrolase domain"/>
    <property type="match status" value="1"/>
</dbReference>